<comment type="caution">
    <text evidence="2">The sequence shown here is derived from an EMBL/GenBank/DDBJ whole genome shotgun (WGS) entry which is preliminary data.</text>
</comment>
<dbReference type="Proteomes" id="UP000714275">
    <property type="component" value="Unassembled WGS sequence"/>
</dbReference>
<keyword evidence="3" id="KW-1185">Reference proteome</keyword>
<protein>
    <recommendedName>
        <fullName evidence="4">Ubiquitin-like protease family profile domain-containing protein</fullName>
    </recommendedName>
</protein>
<gene>
    <name evidence="2" type="ORF">EV702DRAFT_1215460</name>
</gene>
<feature type="compositionally biased region" description="Basic and acidic residues" evidence="1">
    <location>
        <begin position="723"/>
        <end position="733"/>
    </location>
</feature>
<evidence type="ECO:0000313" key="2">
    <source>
        <dbReference type="EMBL" id="KAG1764493.1"/>
    </source>
</evidence>
<feature type="compositionally biased region" description="Basic and acidic residues" evidence="1">
    <location>
        <begin position="1855"/>
        <end position="1864"/>
    </location>
</feature>
<feature type="region of interest" description="Disordered" evidence="1">
    <location>
        <begin position="366"/>
        <end position="431"/>
    </location>
</feature>
<feature type="region of interest" description="Disordered" evidence="1">
    <location>
        <begin position="717"/>
        <end position="741"/>
    </location>
</feature>
<dbReference type="OrthoDB" id="3243290at2759"/>
<reference evidence="2" key="1">
    <citation type="journal article" date="2020" name="New Phytol.">
        <title>Comparative genomics reveals dynamic genome evolution in host specialist ectomycorrhizal fungi.</title>
        <authorList>
            <person name="Lofgren L.A."/>
            <person name="Nguyen N.H."/>
            <person name="Vilgalys R."/>
            <person name="Ruytinx J."/>
            <person name="Liao H.L."/>
            <person name="Branco S."/>
            <person name="Kuo A."/>
            <person name="LaButti K."/>
            <person name="Lipzen A."/>
            <person name="Andreopoulos W."/>
            <person name="Pangilinan J."/>
            <person name="Riley R."/>
            <person name="Hundley H."/>
            <person name="Na H."/>
            <person name="Barry K."/>
            <person name="Grigoriev I.V."/>
            <person name="Stajich J.E."/>
            <person name="Kennedy P.G."/>
        </authorList>
    </citation>
    <scope>NUCLEOTIDE SEQUENCE</scope>
    <source>
        <strain evidence="2">DOB743</strain>
    </source>
</reference>
<feature type="region of interest" description="Disordered" evidence="1">
    <location>
        <begin position="1804"/>
        <end position="1864"/>
    </location>
</feature>
<accession>A0A9P7CW00</accession>
<proteinExistence type="predicted"/>
<feature type="region of interest" description="Disordered" evidence="1">
    <location>
        <begin position="264"/>
        <end position="284"/>
    </location>
</feature>
<feature type="compositionally biased region" description="Basic and acidic residues" evidence="1">
    <location>
        <begin position="378"/>
        <end position="394"/>
    </location>
</feature>
<feature type="compositionally biased region" description="Basic residues" evidence="1">
    <location>
        <begin position="1811"/>
        <end position="1845"/>
    </location>
</feature>
<sequence length="1864" mass="211229">MATDLCDAELESIRRHHFIPQNASCIVVPVGFVVHHWDHFFIVIFDYQRRTAHILGRHISNDAMHVDGTNPDDWKAWGGPGYWRTVAALHGWTAGDPTNVSIRAQDWEQNGVDCGPIACSVLEQILTAGLDGDGNMPPIHIQCGHILRMKIFRIVSAQIVIKCRDYMMLLENAEAQCISHENPDEDIVYAIQHGKHPSECQGLLDELAASSAICEACGHSTLIHTTRDRFHTNDDYHVISYDDSNPCDNEEGVEKHNALQESSYTTQTGHNSRAHQWGHGQKPGKSYAIRVTISPAPASTTTSGSAAHVKAHENFTHIIQKNGKGRPKKRSVHFRVAALKKSVHIKNAARQGDSHEFEYVAHENHFQSGDEGGQQDYEGAHSSHDRRHHDEEYRPTPPSETSSERAIPDHEYRPTPSQQPEPQSPSIEGPMTILAEPTDEEIASRAMARPIMWTSAWHNWRTLELNKSLDATVANFYLSNVWYEMLGRSCMRYVDLNAVMVDEMVDEGLERFRRNHFLPQKGTCPVVPVGFIVHHSDHFFAVIFDYQRRTAHILGRHISDSVMDVDGVDSQDWNDWDGPQYWRRIASLHGWSTGDITDVSMITKDWTQNGVDHGPIACSVLEQCLTSGLDEHGNLPVVEVQCSHILRIMMLRIIAGRIKLSCSDYLILLDSPQDYWQEDDVPDEDVISAIQNGRHQAECLELMRKLTIVSTTCSTCRRPIPHQGEERPSHNDDNGDANAVDQDGVDAEWSEGEDTLATSLPVARKVHLAKLFKANKQLAGSRNRNSIVPRSVGTHLELQPEILPDVHHTGDLQRSTSASASRRRVKNWNLGSDKRFPRPIAPLPLAAYSGRRWLQDDRTFDEYEGGPTIEMLTTPRDIITTTTFQTGGIQLSTAWIDWVDHGYRITPSSFHIFYQCDPIATMDHIMPIGTTDSYDPSNQVPDRVTGAYSLARLGPAQEGQHAHITDVEILSASELIDSAQHDPPLHEECRFGHNAFVRGHTSHRYGDGPALYVDLEQDAVKFSEDEIKISVDIDSIIWATRVFRCKGSVGIYITPPFQTKPGIFKHNHTYVDIVIPQSEEDASTPGGRTEWLSKRFPMSAIPHACIGRISSASSTLNLYIAFPRMIHKHPLNGRRITLIPKEVLDIFWDRVLLPSIGCSTDVSWAPYLKHTLHEARYKARGADGRKGGWGPPKTIPLSDDDFRDVQEYMEAYVHNGEGELSMYGSFFFILEGKGIKLLTKDGQRGRFSGPEEALRRNLPDLDWPYMMNRRHGELLVDVGISFTPHSPEVPVVGVWRLDALEASFGAGGYKRGEMHHHNTLSRYGALQAEMQQERSQQTHIAFRSTYNLYYESIRTNNNQVNFASDSDAYKLSPSYMAECFEIMKVVEGCKEKTYGVRDEYRVSGHAARIILDNIEDKAIEYLRSDPILWIPSNIWFELIRRRVREIQRTQITIVKKNPPNLGILTGLLNHMLRSTTTTPIIYEFHVRESLALLEYRNVLETAGMFFLQDFDLASNTCLEEVQQIDDVNVLALMGVNAKAQRDRAVGRSDGWRSTESEVEDYPLGRTPTWTRLKAAIASSPAMIMRPWTWSTRLSNTELSIGRLIVMFTRHMWLMLTNDVFKGIRPFPNSLQEAMKCWTITSIDDTLASVRFEACNFGLHDRTGVTPGRMGPKSKAFVDRCSLFFPDPDTPHRDNDQWSTLWEEDGYIAEFHRMMKMMNEDQQELLKQGLCQVFSDLHCLPVSGARVWVQRNDAIVFATNPAFYRIDSVGKGSESQKRAPRARRTVKVTKGKRIFAADLMDSQPFDTDGNLRRKTERQKRREIHKKMTMAKRNKRAPPPPRSRKSRPFPINIGDTAQRDEAMDVD</sequence>
<organism evidence="2 3">
    <name type="scientific">Suillus placidus</name>
    <dbReference type="NCBI Taxonomy" id="48579"/>
    <lineage>
        <taxon>Eukaryota</taxon>
        <taxon>Fungi</taxon>
        <taxon>Dikarya</taxon>
        <taxon>Basidiomycota</taxon>
        <taxon>Agaricomycotina</taxon>
        <taxon>Agaricomycetes</taxon>
        <taxon>Agaricomycetidae</taxon>
        <taxon>Boletales</taxon>
        <taxon>Suillineae</taxon>
        <taxon>Suillaceae</taxon>
        <taxon>Suillus</taxon>
    </lineage>
</organism>
<evidence type="ECO:0008006" key="4">
    <source>
        <dbReference type="Google" id="ProtNLM"/>
    </source>
</evidence>
<evidence type="ECO:0000313" key="3">
    <source>
        <dbReference type="Proteomes" id="UP000714275"/>
    </source>
</evidence>
<feature type="compositionally biased region" description="Basic and acidic residues" evidence="1">
    <location>
        <begin position="402"/>
        <end position="413"/>
    </location>
</feature>
<name>A0A9P7CW00_9AGAM</name>
<dbReference type="EMBL" id="JABBWD010000125">
    <property type="protein sequence ID" value="KAG1764493.1"/>
    <property type="molecule type" value="Genomic_DNA"/>
</dbReference>
<evidence type="ECO:0000256" key="1">
    <source>
        <dbReference type="SAM" id="MobiDB-lite"/>
    </source>
</evidence>